<dbReference type="KEGG" id="lgn:ABM34_01415"/>
<organism evidence="2 3">
    <name type="scientific">Companilactobacillus ginsenosidimutans</name>
    <dbReference type="NCBI Taxonomy" id="1007676"/>
    <lineage>
        <taxon>Bacteria</taxon>
        <taxon>Bacillati</taxon>
        <taxon>Bacillota</taxon>
        <taxon>Bacilli</taxon>
        <taxon>Lactobacillales</taxon>
        <taxon>Lactobacillaceae</taxon>
        <taxon>Companilactobacillus</taxon>
    </lineage>
</organism>
<accession>A0A0H4QDC8</accession>
<sequence>MDSKKFFIMAVICSALSLLMILMFYLTTDSIIGKILFILIAVVSSIFYTYQGITYYKQFVKDRK</sequence>
<dbReference type="EMBL" id="CP012034">
    <property type="protein sequence ID" value="AKP66339.1"/>
    <property type="molecule type" value="Genomic_DNA"/>
</dbReference>
<proteinExistence type="predicted"/>
<keyword evidence="1" id="KW-0812">Transmembrane</keyword>
<keyword evidence="1" id="KW-0472">Membrane</keyword>
<feature type="transmembrane region" description="Helical" evidence="1">
    <location>
        <begin position="7"/>
        <end position="25"/>
    </location>
</feature>
<dbReference type="Proteomes" id="UP000036106">
    <property type="component" value="Chromosome"/>
</dbReference>
<feature type="transmembrane region" description="Helical" evidence="1">
    <location>
        <begin position="31"/>
        <end position="50"/>
    </location>
</feature>
<dbReference type="STRING" id="1007676.ABM34_01415"/>
<dbReference type="AlphaFoldDB" id="A0A0H4QDC8"/>
<evidence type="ECO:0000313" key="2">
    <source>
        <dbReference type="EMBL" id="AKP66339.1"/>
    </source>
</evidence>
<evidence type="ECO:0000313" key="3">
    <source>
        <dbReference type="Proteomes" id="UP000036106"/>
    </source>
</evidence>
<name>A0A0H4QDC8_9LACO</name>
<keyword evidence="3" id="KW-1185">Reference proteome</keyword>
<dbReference type="PATRIC" id="fig|1007676.4.peg.298"/>
<protein>
    <submittedName>
        <fullName evidence="2">Uncharacterized protein</fullName>
    </submittedName>
</protein>
<evidence type="ECO:0000256" key="1">
    <source>
        <dbReference type="SAM" id="Phobius"/>
    </source>
</evidence>
<gene>
    <name evidence="2" type="ORF">ABM34_01415</name>
</gene>
<reference evidence="3" key="1">
    <citation type="submission" date="2015-07" db="EMBL/GenBank/DDBJ databases">
        <title>Lactobacillus ginsenosidimutans/EMML 3141/ whole genome sequencing.</title>
        <authorList>
            <person name="Kim M.K."/>
            <person name="Im W.-T."/>
            <person name="Srinivasan S."/>
            <person name="Lee J.-J."/>
        </authorList>
    </citation>
    <scope>NUCLEOTIDE SEQUENCE [LARGE SCALE GENOMIC DNA]</scope>
    <source>
        <strain evidence="3">EMML 3041</strain>
    </source>
</reference>
<keyword evidence="1" id="KW-1133">Transmembrane helix</keyword>